<name>A0A0X8JS78_9BACT</name>
<dbReference type="InterPro" id="IPR025529">
    <property type="entry name" value="DUF4416"/>
</dbReference>
<accession>A0A0X8JS78</accession>
<dbReference type="Proteomes" id="UP000063964">
    <property type="component" value="Chromosome"/>
</dbReference>
<sequence length="184" mass="20996">MSVPCAPLPARPFLSVLGVDWSGFWSGLRPRLEALLGDIDYESALIPFTQTAYYNKEMGQPIARRILSFSRPLALDGLPEIKLATNALENERARDGRRLFNLDPGYITLERLVLATGKNFSHRVYLGQGIWADLTLIFHKGDWFDLPWTFPDYATPEIKEHLTRIRDMYKHDLKHAKDAPCPKA</sequence>
<dbReference type="OrthoDB" id="9788989at2"/>
<dbReference type="EMBL" id="CP014230">
    <property type="protein sequence ID" value="AMD93939.1"/>
    <property type="molecule type" value="Genomic_DNA"/>
</dbReference>
<gene>
    <name evidence="1" type="ORF">AXF15_13080</name>
</gene>
<keyword evidence="2" id="KW-1185">Reference proteome</keyword>
<protein>
    <submittedName>
        <fullName evidence="1">GTP-binding protein</fullName>
    </submittedName>
</protein>
<dbReference type="AlphaFoldDB" id="A0A0X8JS78"/>
<dbReference type="RefSeq" id="WP_066608463.1">
    <property type="nucleotide sequence ID" value="NZ_CP014230.1"/>
</dbReference>
<dbReference type="Pfam" id="PF14385">
    <property type="entry name" value="DUF4416"/>
    <property type="match status" value="1"/>
</dbReference>
<organism evidence="1 2">
    <name type="scientific">Desulfomicrobium orale DSM 12838</name>
    <dbReference type="NCBI Taxonomy" id="888061"/>
    <lineage>
        <taxon>Bacteria</taxon>
        <taxon>Pseudomonadati</taxon>
        <taxon>Thermodesulfobacteriota</taxon>
        <taxon>Desulfovibrionia</taxon>
        <taxon>Desulfovibrionales</taxon>
        <taxon>Desulfomicrobiaceae</taxon>
        <taxon>Desulfomicrobium</taxon>
    </lineage>
</organism>
<evidence type="ECO:0000313" key="2">
    <source>
        <dbReference type="Proteomes" id="UP000063964"/>
    </source>
</evidence>
<evidence type="ECO:0000313" key="1">
    <source>
        <dbReference type="EMBL" id="AMD93939.1"/>
    </source>
</evidence>
<reference evidence="2" key="1">
    <citation type="submission" date="2016-02" db="EMBL/GenBank/DDBJ databases">
        <authorList>
            <person name="Holder M.E."/>
            <person name="Ajami N.J."/>
            <person name="Petrosino J.F."/>
        </authorList>
    </citation>
    <scope>NUCLEOTIDE SEQUENCE [LARGE SCALE GENOMIC DNA]</scope>
    <source>
        <strain evidence="2">DSM 12838</strain>
    </source>
</reference>
<proteinExistence type="predicted"/>
<dbReference type="KEGG" id="doa:AXF15_13080"/>
<dbReference type="STRING" id="888061.AXF15_13080"/>